<evidence type="ECO:0000259" key="1">
    <source>
        <dbReference type="Pfam" id="PF00561"/>
    </source>
</evidence>
<sequence length="283" mass="31670">MSTTISTHDVTLDDRTFRILRAGDPCAPTIIFLHGWPQDSTAWKDILLLAAHDYQCIAVDLPGIGASKTTGPCGSKVVLARQIHDLLEYLGLENAAMVGHDVGGMITFSYLREFGDLTKAVIMNTVIPGIAPWDDVIRIPWLWHFAFHSIPDLPEQITVNNLPAYFDYFYDTTSATPKRISRVSRRQFVSSYQSPDSLRQGFEFYRSLWDDAQENATPSDAINIPLLYLRGDQEHGDINTYIAGFKQAGLTNIQSALVPGSGHFTLQENPADTWSAIRSFLYR</sequence>
<dbReference type="Proteomes" id="UP000186857">
    <property type="component" value="Unassembled WGS sequence"/>
</dbReference>
<dbReference type="Gene3D" id="3.40.50.1820">
    <property type="entry name" value="alpha/beta hydrolase"/>
    <property type="match status" value="1"/>
</dbReference>
<reference evidence="2 3" key="1">
    <citation type="submission" date="2016-12" db="EMBL/GenBank/DDBJ databases">
        <title>Genomic Comparison of strains in the 'Actinomyces naeslundii' Group.</title>
        <authorList>
            <person name="Mughal S.R."/>
            <person name="Do T."/>
            <person name="Gilbert S.C."/>
            <person name="Witherden E.A."/>
            <person name="Didelot X."/>
            <person name="Beighton D."/>
        </authorList>
    </citation>
    <scope>NUCLEOTIDE SEQUENCE [LARGE SCALE GENOMIC DNA]</scope>
    <source>
        <strain evidence="2 3">CCUG 33920</strain>
    </source>
</reference>
<name>A0A1Q8V6Z8_9ACTO</name>
<organism evidence="2 3">
    <name type="scientific">Actinomyces oris</name>
    <dbReference type="NCBI Taxonomy" id="544580"/>
    <lineage>
        <taxon>Bacteria</taxon>
        <taxon>Bacillati</taxon>
        <taxon>Actinomycetota</taxon>
        <taxon>Actinomycetes</taxon>
        <taxon>Actinomycetales</taxon>
        <taxon>Actinomycetaceae</taxon>
        <taxon>Actinomyces</taxon>
    </lineage>
</organism>
<dbReference type="SUPFAM" id="SSF53474">
    <property type="entry name" value="alpha/beta-Hydrolases"/>
    <property type="match status" value="1"/>
</dbReference>
<evidence type="ECO:0000313" key="2">
    <source>
        <dbReference type="EMBL" id="OLO43855.1"/>
    </source>
</evidence>
<dbReference type="EMBL" id="MSKJ01000020">
    <property type="protein sequence ID" value="OLO43855.1"/>
    <property type="molecule type" value="Genomic_DNA"/>
</dbReference>
<dbReference type="OrthoDB" id="2987348at2"/>
<comment type="caution">
    <text evidence="2">The sequence shown here is derived from an EMBL/GenBank/DDBJ whole genome shotgun (WGS) entry which is preliminary data.</text>
</comment>
<dbReference type="AlphaFoldDB" id="A0A1Q8V6Z8"/>
<dbReference type="Pfam" id="PF00561">
    <property type="entry name" value="Abhydrolase_1"/>
    <property type="match status" value="1"/>
</dbReference>
<evidence type="ECO:0000313" key="3">
    <source>
        <dbReference type="Proteomes" id="UP000186857"/>
    </source>
</evidence>
<dbReference type="GO" id="GO:0016020">
    <property type="term" value="C:membrane"/>
    <property type="evidence" value="ECO:0007669"/>
    <property type="project" value="TreeGrafter"/>
</dbReference>
<dbReference type="InterPro" id="IPR050266">
    <property type="entry name" value="AB_hydrolase_sf"/>
</dbReference>
<protein>
    <recommendedName>
        <fullName evidence="1">AB hydrolase-1 domain-containing protein</fullName>
    </recommendedName>
</protein>
<accession>A0A1Q8V6Z8</accession>
<proteinExistence type="predicted"/>
<feature type="domain" description="AB hydrolase-1" evidence="1">
    <location>
        <begin position="28"/>
        <end position="270"/>
    </location>
</feature>
<dbReference type="PRINTS" id="PR00412">
    <property type="entry name" value="EPOXHYDRLASE"/>
</dbReference>
<gene>
    <name evidence="2" type="ORF">BKH29_08995</name>
</gene>
<dbReference type="GO" id="GO:0003824">
    <property type="term" value="F:catalytic activity"/>
    <property type="evidence" value="ECO:0007669"/>
    <property type="project" value="InterPro"/>
</dbReference>
<dbReference type="InterPro" id="IPR000073">
    <property type="entry name" value="AB_hydrolase_1"/>
</dbReference>
<dbReference type="PANTHER" id="PTHR43798:SF33">
    <property type="entry name" value="HYDROLASE, PUTATIVE (AFU_ORTHOLOGUE AFUA_2G14860)-RELATED"/>
    <property type="match status" value="1"/>
</dbReference>
<dbReference type="InterPro" id="IPR000639">
    <property type="entry name" value="Epox_hydrolase-like"/>
</dbReference>
<dbReference type="InterPro" id="IPR029058">
    <property type="entry name" value="AB_hydrolase_fold"/>
</dbReference>
<dbReference type="RefSeq" id="WP_075377129.1">
    <property type="nucleotide sequence ID" value="NZ_MSKJ01000020.1"/>
</dbReference>
<dbReference type="PANTHER" id="PTHR43798">
    <property type="entry name" value="MONOACYLGLYCEROL LIPASE"/>
    <property type="match status" value="1"/>
</dbReference>